<dbReference type="RefSeq" id="WP_179769894.1">
    <property type="nucleotide sequence ID" value="NZ_JACCFO010000001.1"/>
</dbReference>
<organism evidence="2 3">
    <name type="scientific">Streptomonospora nanhaiensis</name>
    <dbReference type="NCBI Taxonomy" id="1323731"/>
    <lineage>
        <taxon>Bacteria</taxon>
        <taxon>Bacillati</taxon>
        <taxon>Actinomycetota</taxon>
        <taxon>Actinomycetes</taxon>
        <taxon>Streptosporangiales</taxon>
        <taxon>Nocardiopsidaceae</taxon>
        <taxon>Streptomonospora</taxon>
    </lineage>
</organism>
<sequence>MPENTAPAPPEPTHLRLALEVPRWAWGAYLRHLPLVAGVSLVPAAERFAVALWGDSLAPATHTALEVLAQSARVVLVVLLVRVLVLADAEVRAGAAAGFGPRIQAFLDRRWPSVVLQAGLLLALTAVSTVVPEWLVPLWIPASAHDLYWAVLLAAKNVTVIAFALVWVVAAVRQALAEGGRLLPGAARSGGRG</sequence>
<dbReference type="EMBL" id="JACCFO010000001">
    <property type="protein sequence ID" value="NYI98814.1"/>
    <property type="molecule type" value="Genomic_DNA"/>
</dbReference>
<keyword evidence="3" id="KW-1185">Reference proteome</keyword>
<accession>A0A853BUZ4</accession>
<reference evidence="2 3" key="1">
    <citation type="submission" date="2020-07" db="EMBL/GenBank/DDBJ databases">
        <title>Sequencing the genomes of 1000 actinobacteria strains.</title>
        <authorList>
            <person name="Klenk H.-P."/>
        </authorList>
    </citation>
    <scope>NUCLEOTIDE SEQUENCE [LARGE SCALE GENOMIC DNA]</scope>
    <source>
        <strain evidence="2 3">DSM 45927</strain>
    </source>
</reference>
<dbReference type="AlphaFoldDB" id="A0A853BUZ4"/>
<keyword evidence="1" id="KW-1133">Transmembrane helix</keyword>
<keyword evidence="1" id="KW-0812">Transmembrane</keyword>
<keyword evidence="1" id="KW-0472">Membrane</keyword>
<feature type="transmembrane region" description="Helical" evidence="1">
    <location>
        <begin position="147"/>
        <end position="172"/>
    </location>
</feature>
<dbReference type="Proteomes" id="UP000575985">
    <property type="component" value="Unassembled WGS sequence"/>
</dbReference>
<evidence type="ECO:0000313" key="3">
    <source>
        <dbReference type="Proteomes" id="UP000575985"/>
    </source>
</evidence>
<protein>
    <submittedName>
        <fullName evidence="2">Uncharacterized protein</fullName>
    </submittedName>
</protein>
<name>A0A853BUZ4_9ACTN</name>
<gene>
    <name evidence="2" type="ORF">HNR12_005091</name>
</gene>
<feature type="transmembrane region" description="Helical" evidence="1">
    <location>
        <begin position="114"/>
        <end position="135"/>
    </location>
</feature>
<evidence type="ECO:0000256" key="1">
    <source>
        <dbReference type="SAM" id="Phobius"/>
    </source>
</evidence>
<comment type="caution">
    <text evidence="2">The sequence shown here is derived from an EMBL/GenBank/DDBJ whole genome shotgun (WGS) entry which is preliminary data.</text>
</comment>
<proteinExistence type="predicted"/>
<evidence type="ECO:0000313" key="2">
    <source>
        <dbReference type="EMBL" id="NYI98814.1"/>
    </source>
</evidence>